<sequence length="88" mass="9386">MSSAIQRLFGGSPLLVLFKLLFLSLVIGAIMAGFGFTPTTLPSRIAAAARSLWNLGFGALRNAGAYILTGAMVVVPIWLLMRFMGGKR</sequence>
<comment type="caution">
    <text evidence="3">The sequence shown here is derived from an EMBL/GenBank/DDBJ whole genome shotgun (WGS) entry which is preliminary data.</text>
</comment>
<evidence type="ECO:0000313" key="4">
    <source>
        <dbReference type="Proteomes" id="UP000564885"/>
    </source>
</evidence>
<reference evidence="3 4" key="1">
    <citation type="submission" date="2020-04" db="EMBL/GenBank/DDBJ databases">
        <title>Enterovirga sp. isolate from soil.</title>
        <authorList>
            <person name="Chea S."/>
            <person name="Kim D.-U."/>
        </authorList>
    </citation>
    <scope>NUCLEOTIDE SEQUENCE [LARGE SCALE GENOMIC DNA]</scope>
    <source>
        <strain evidence="3 4">DB1703</strain>
    </source>
</reference>
<protein>
    <submittedName>
        <fullName evidence="3">Integrase</fullName>
    </submittedName>
</protein>
<dbReference type="RefSeq" id="WP_171216430.1">
    <property type="nucleotide sequence ID" value="NZ_JABEPP010000001.1"/>
</dbReference>
<organism evidence="3 4">
    <name type="scientific">Enterovirga aerilata</name>
    <dbReference type="NCBI Taxonomy" id="2730920"/>
    <lineage>
        <taxon>Bacteria</taxon>
        <taxon>Pseudomonadati</taxon>
        <taxon>Pseudomonadota</taxon>
        <taxon>Alphaproteobacteria</taxon>
        <taxon>Hyphomicrobiales</taxon>
        <taxon>Methylobacteriaceae</taxon>
        <taxon>Enterovirga</taxon>
    </lineage>
</organism>
<dbReference type="InterPro" id="IPR045594">
    <property type="entry name" value="DUF6460"/>
</dbReference>
<evidence type="ECO:0000256" key="1">
    <source>
        <dbReference type="SAM" id="Phobius"/>
    </source>
</evidence>
<dbReference type="Proteomes" id="UP000564885">
    <property type="component" value="Unassembled WGS sequence"/>
</dbReference>
<feature type="transmembrane region" description="Helical" evidence="1">
    <location>
        <begin position="12"/>
        <end position="34"/>
    </location>
</feature>
<keyword evidence="1" id="KW-1133">Transmembrane helix</keyword>
<proteinExistence type="predicted"/>
<accession>A0A849I3E4</accession>
<keyword evidence="1" id="KW-0812">Transmembrane</keyword>
<dbReference type="EMBL" id="JABEPP010000001">
    <property type="protein sequence ID" value="NNM70905.1"/>
    <property type="molecule type" value="Genomic_DNA"/>
</dbReference>
<gene>
    <name evidence="3" type="ORF">HJG44_00660</name>
</gene>
<evidence type="ECO:0000313" key="3">
    <source>
        <dbReference type="EMBL" id="NNM70905.1"/>
    </source>
</evidence>
<dbReference type="AlphaFoldDB" id="A0A849I3E4"/>
<keyword evidence="1" id="KW-0472">Membrane</keyword>
<keyword evidence="4" id="KW-1185">Reference proteome</keyword>
<evidence type="ECO:0000259" key="2">
    <source>
        <dbReference type="Pfam" id="PF20061"/>
    </source>
</evidence>
<feature type="domain" description="DUF6460" evidence="2">
    <location>
        <begin position="52"/>
        <end position="84"/>
    </location>
</feature>
<dbReference type="Pfam" id="PF20061">
    <property type="entry name" value="DUF6460"/>
    <property type="match status" value="1"/>
</dbReference>
<name>A0A849I3E4_9HYPH</name>
<feature type="transmembrane region" description="Helical" evidence="1">
    <location>
        <begin position="63"/>
        <end position="81"/>
    </location>
</feature>